<feature type="region of interest" description="Disordered" evidence="1">
    <location>
        <begin position="224"/>
        <end position="245"/>
    </location>
</feature>
<feature type="compositionally biased region" description="Low complexity" evidence="1">
    <location>
        <begin position="198"/>
        <end position="211"/>
    </location>
</feature>
<reference evidence="2" key="1">
    <citation type="submission" date="2013-10" db="EMBL/GenBank/DDBJ databases">
        <title>Genomic analysis of the causative agents of coccidiosis in chickens.</title>
        <authorList>
            <person name="Reid A.J."/>
            <person name="Blake D."/>
            <person name="Billington K."/>
            <person name="Browne H."/>
            <person name="Dunn M."/>
            <person name="Hung S."/>
            <person name="Kawahara F."/>
            <person name="Miranda-Saavedra D."/>
            <person name="Mourier T."/>
            <person name="Nagra H."/>
            <person name="Otto T.D."/>
            <person name="Rawlings N."/>
            <person name="Sanchez A."/>
            <person name="Sanders M."/>
            <person name="Subramaniam C."/>
            <person name="Tay Y."/>
            <person name="Dear P."/>
            <person name="Doerig C."/>
            <person name="Gruber A."/>
            <person name="Parkinson J."/>
            <person name="Shirley M."/>
            <person name="Wan K.L."/>
            <person name="Berriman M."/>
            <person name="Tomley F."/>
            <person name="Pain A."/>
        </authorList>
    </citation>
    <scope>NUCLEOTIDE SEQUENCE [LARGE SCALE GENOMIC DNA]</scope>
    <source>
        <strain evidence="2">Houghton</strain>
    </source>
</reference>
<feature type="compositionally biased region" description="Basic and acidic residues" evidence="1">
    <location>
        <begin position="224"/>
        <end position="240"/>
    </location>
</feature>
<gene>
    <name evidence="2" type="ORF">EMH_0059570</name>
</gene>
<name>U6K808_9EIME</name>
<feature type="region of interest" description="Disordered" evidence="1">
    <location>
        <begin position="179"/>
        <end position="211"/>
    </location>
</feature>
<evidence type="ECO:0000313" key="3">
    <source>
        <dbReference type="Proteomes" id="UP000030744"/>
    </source>
</evidence>
<dbReference type="EMBL" id="HG686088">
    <property type="protein sequence ID" value="CDJ34094.1"/>
    <property type="molecule type" value="Genomic_DNA"/>
</dbReference>
<feature type="compositionally biased region" description="Low complexity" evidence="1">
    <location>
        <begin position="321"/>
        <end position="355"/>
    </location>
</feature>
<accession>U6K808</accession>
<dbReference type="Proteomes" id="UP000030744">
    <property type="component" value="Unassembled WGS sequence"/>
</dbReference>
<organism evidence="2 3">
    <name type="scientific">Eimeria mitis</name>
    <dbReference type="NCBI Taxonomy" id="44415"/>
    <lineage>
        <taxon>Eukaryota</taxon>
        <taxon>Sar</taxon>
        <taxon>Alveolata</taxon>
        <taxon>Apicomplexa</taxon>
        <taxon>Conoidasida</taxon>
        <taxon>Coccidia</taxon>
        <taxon>Eucoccidiorida</taxon>
        <taxon>Eimeriorina</taxon>
        <taxon>Eimeriidae</taxon>
        <taxon>Eimeria</taxon>
    </lineage>
</organism>
<dbReference type="OrthoDB" id="348561at2759"/>
<sequence length="402" mass="43354">MEREETGEASTTKEAKTDLLKSLVDAARRVDVRSLLLHVNVFLLQQQRQLQPPYFMPASPEEDKLQLQLLQCRQTLLQLLKHSAATAAAGAAVAAAIPGRSYHERDTRPLIFNQSTAETWNDLLQDLRKIVSLLKEPLQSRQPTLSATAAAAVEELLDDIDAALSCSRSRKRECRRQLQEWQQQKGGKGPQAYQIWSQHQRMQQQQQRQQVHLVQNEVRALKNRLKELRHPKGIESKRSGEAPLQGNAAMNTAGAVTAANKHTANAIHHQRSTEESYSSSDGSSLSSSSGSSSDSSSSDSKHSSKSSNGSKASPRSDESSRNSSSSDSSKRSSSSSSKESSGRSSKSSSSSSGSDSDSHAAVEPVRAISGAAKVAGAPATPGTPVPRTARAEGKQKRLLGNG</sequence>
<dbReference type="RefSeq" id="XP_013356657.1">
    <property type="nucleotide sequence ID" value="XM_013501203.1"/>
</dbReference>
<feature type="compositionally biased region" description="Low complexity" evidence="1">
    <location>
        <begin position="370"/>
        <end position="388"/>
    </location>
</feature>
<dbReference type="VEuPathDB" id="ToxoDB:EMH_0059570"/>
<feature type="compositionally biased region" description="Low complexity" evidence="1">
    <location>
        <begin position="276"/>
        <end position="298"/>
    </location>
</feature>
<reference evidence="2" key="2">
    <citation type="submission" date="2013-10" db="EMBL/GenBank/DDBJ databases">
        <authorList>
            <person name="Aslett M."/>
        </authorList>
    </citation>
    <scope>NUCLEOTIDE SEQUENCE [LARGE SCALE GENOMIC DNA]</scope>
    <source>
        <strain evidence="2">Houghton</strain>
    </source>
</reference>
<dbReference type="AlphaFoldDB" id="U6K808"/>
<evidence type="ECO:0000313" key="2">
    <source>
        <dbReference type="EMBL" id="CDJ34094.1"/>
    </source>
</evidence>
<evidence type="ECO:0000256" key="1">
    <source>
        <dbReference type="SAM" id="MobiDB-lite"/>
    </source>
</evidence>
<proteinExistence type="predicted"/>
<protein>
    <submittedName>
        <fullName evidence="2">Uncharacterized protein</fullName>
    </submittedName>
</protein>
<dbReference type="GeneID" id="25380572"/>
<feature type="region of interest" description="Disordered" evidence="1">
    <location>
        <begin position="263"/>
        <end position="402"/>
    </location>
</feature>
<keyword evidence="3" id="KW-1185">Reference proteome</keyword>